<dbReference type="PANTHER" id="PTHR24025:SF31">
    <property type="entry name" value="NEURAL-CADHERIN"/>
    <property type="match status" value="1"/>
</dbReference>
<reference evidence="12" key="1">
    <citation type="submission" date="2024-04" db="EMBL/GenBank/DDBJ databases">
        <title>Salinicola lusitanus LLJ914,a marine bacterium isolated from the Okinawa Trough.</title>
        <authorList>
            <person name="Li J."/>
        </authorList>
    </citation>
    <scope>NUCLEOTIDE SEQUENCE [LARGE SCALE GENOMIC DNA]</scope>
</reference>
<evidence type="ECO:0000259" key="10">
    <source>
        <dbReference type="PROSITE" id="PS50268"/>
    </source>
</evidence>
<evidence type="ECO:0000256" key="4">
    <source>
        <dbReference type="ARBA" id="ARBA00022737"/>
    </source>
</evidence>
<evidence type="ECO:0000313" key="11">
    <source>
        <dbReference type="EMBL" id="KAK7901840.1"/>
    </source>
</evidence>
<keyword evidence="8" id="KW-0472">Membrane</keyword>
<dbReference type="PROSITE" id="PS50268">
    <property type="entry name" value="CADHERIN_2"/>
    <property type="match status" value="1"/>
</dbReference>
<evidence type="ECO:0000256" key="8">
    <source>
        <dbReference type="ARBA" id="ARBA00023136"/>
    </source>
</evidence>
<evidence type="ECO:0000256" key="1">
    <source>
        <dbReference type="ARBA" id="ARBA00004167"/>
    </source>
</evidence>
<evidence type="ECO:0000256" key="9">
    <source>
        <dbReference type="PROSITE-ProRule" id="PRU00043"/>
    </source>
</evidence>
<evidence type="ECO:0000256" key="6">
    <source>
        <dbReference type="ARBA" id="ARBA00022889"/>
    </source>
</evidence>
<gene>
    <name evidence="11" type="ORF">WMY93_018609</name>
</gene>
<dbReference type="FunFam" id="2.60.40.60:FF:000033">
    <property type="entry name" value="FAT atypical cadherin 1"/>
    <property type="match status" value="1"/>
</dbReference>
<evidence type="ECO:0000256" key="7">
    <source>
        <dbReference type="ARBA" id="ARBA00022989"/>
    </source>
</evidence>
<dbReference type="GO" id="GO:0005509">
    <property type="term" value="F:calcium ion binding"/>
    <property type="evidence" value="ECO:0007669"/>
    <property type="project" value="UniProtKB-UniRule"/>
</dbReference>
<keyword evidence="3" id="KW-0732">Signal</keyword>
<proteinExistence type="predicted"/>
<evidence type="ECO:0000313" key="12">
    <source>
        <dbReference type="Proteomes" id="UP001460270"/>
    </source>
</evidence>
<organism evidence="11 12">
    <name type="scientific">Mugilogobius chulae</name>
    <name type="common">yellowstripe goby</name>
    <dbReference type="NCBI Taxonomy" id="88201"/>
    <lineage>
        <taxon>Eukaryota</taxon>
        <taxon>Metazoa</taxon>
        <taxon>Chordata</taxon>
        <taxon>Craniata</taxon>
        <taxon>Vertebrata</taxon>
        <taxon>Euteleostomi</taxon>
        <taxon>Actinopterygii</taxon>
        <taxon>Neopterygii</taxon>
        <taxon>Teleostei</taxon>
        <taxon>Neoteleostei</taxon>
        <taxon>Acanthomorphata</taxon>
        <taxon>Gobiaria</taxon>
        <taxon>Gobiiformes</taxon>
        <taxon>Gobioidei</taxon>
        <taxon>Gobiidae</taxon>
        <taxon>Gobionellinae</taxon>
        <taxon>Mugilogobius</taxon>
    </lineage>
</organism>
<dbReference type="InterPro" id="IPR050971">
    <property type="entry name" value="Cadherin-domain_protein"/>
</dbReference>
<evidence type="ECO:0000256" key="5">
    <source>
        <dbReference type="ARBA" id="ARBA00022837"/>
    </source>
</evidence>
<feature type="domain" description="Cadherin" evidence="10">
    <location>
        <begin position="24"/>
        <end position="119"/>
    </location>
</feature>
<keyword evidence="4" id="KW-0677">Repeat</keyword>
<keyword evidence="2" id="KW-0812">Transmembrane</keyword>
<evidence type="ECO:0000256" key="3">
    <source>
        <dbReference type="ARBA" id="ARBA00022729"/>
    </source>
</evidence>
<dbReference type="Gene3D" id="2.60.40.60">
    <property type="entry name" value="Cadherins"/>
    <property type="match status" value="1"/>
</dbReference>
<name>A0AAW0NPC8_9GOBI</name>
<dbReference type="PRINTS" id="PR00205">
    <property type="entry name" value="CADHERIN"/>
</dbReference>
<dbReference type="PANTHER" id="PTHR24025">
    <property type="entry name" value="DESMOGLEIN FAMILY MEMBER"/>
    <property type="match status" value="1"/>
</dbReference>
<dbReference type="SUPFAM" id="SSF49313">
    <property type="entry name" value="Cadherin-like"/>
    <property type="match status" value="1"/>
</dbReference>
<dbReference type="GO" id="GO:0016020">
    <property type="term" value="C:membrane"/>
    <property type="evidence" value="ECO:0007669"/>
    <property type="project" value="UniProtKB-SubCell"/>
</dbReference>
<sequence length="244" mass="26698">MISTGVPVEVGCLGFVANSTLRFLKKDTVVGKSVFTVNATDPDQGTGGSVLFSFQPPSDYFAIDGARGIVTVIKGLDYERTTSYQLTINATDQDKKKPLSRLANFAIAITDVQDMDPIFTNLPYSTNIHENMPLGQDSSPLRSLSPLDPPLQAFFFLFSSAHISVGFPLHWFTLCSNPPTPARRLTSRTASAIVEMSSATFACILTGRDEARAECLPDSLIHQLSAGRSQHGKRKHEQDDRKEM</sequence>
<dbReference type="Pfam" id="PF00028">
    <property type="entry name" value="Cadherin"/>
    <property type="match status" value="1"/>
</dbReference>
<protein>
    <recommendedName>
        <fullName evidence="10">Cadherin domain-containing protein</fullName>
    </recommendedName>
</protein>
<dbReference type="EMBL" id="JBBPFD010000013">
    <property type="protein sequence ID" value="KAK7901840.1"/>
    <property type="molecule type" value="Genomic_DNA"/>
</dbReference>
<keyword evidence="5 9" id="KW-0106">Calcium</keyword>
<keyword evidence="6" id="KW-0130">Cell adhesion</keyword>
<dbReference type="InterPro" id="IPR002126">
    <property type="entry name" value="Cadherin-like_dom"/>
</dbReference>
<dbReference type="AlphaFoldDB" id="A0AAW0NPC8"/>
<dbReference type="GO" id="GO:0005911">
    <property type="term" value="C:cell-cell junction"/>
    <property type="evidence" value="ECO:0007669"/>
    <property type="project" value="TreeGrafter"/>
</dbReference>
<dbReference type="SMART" id="SM00112">
    <property type="entry name" value="CA"/>
    <property type="match status" value="1"/>
</dbReference>
<keyword evidence="7" id="KW-1133">Transmembrane helix</keyword>
<dbReference type="GO" id="GO:0007156">
    <property type="term" value="P:homophilic cell adhesion via plasma membrane adhesion molecules"/>
    <property type="evidence" value="ECO:0007669"/>
    <property type="project" value="InterPro"/>
</dbReference>
<dbReference type="Proteomes" id="UP001460270">
    <property type="component" value="Unassembled WGS sequence"/>
</dbReference>
<comment type="caution">
    <text evidence="11">The sequence shown here is derived from an EMBL/GenBank/DDBJ whole genome shotgun (WGS) entry which is preliminary data.</text>
</comment>
<evidence type="ECO:0000256" key="2">
    <source>
        <dbReference type="ARBA" id="ARBA00022692"/>
    </source>
</evidence>
<keyword evidence="12" id="KW-1185">Reference proteome</keyword>
<dbReference type="CDD" id="cd11304">
    <property type="entry name" value="Cadherin_repeat"/>
    <property type="match status" value="1"/>
</dbReference>
<dbReference type="InterPro" id="IPR015919">
    <property type="entry name" value="Cadherin-like_sf"/>
</dbReference>
<accession>A0AAW0NPC8</accession>
<comment type="subcellular location">
    <subcellularLocation>
        <location evidence="1">Membrane</location>
        <topology evidence="1">Single-pass membrane protein</topology>
    </subcellularLocation>
</comment>